<keyword evidence="3" id="KW-0249">Electron transport</keyword>
<dbReference type="PROSITE" id="PS51352">
    <property type="entry name" value="THIOREDOXIN_2"/>
    <property type="match status" value="1"/>
</dbReference>
<dbReference type="EMBL" id="BOOO01000068">
    <property type="protein sequence ID" value="GII34955.1"/>
    <property type="molecule type" value="Genomic_DNA"/>
</dbReference>
<dbReference type="PANTHER" id="PTHR45663">
    <property type="entry name" value="GEO12009P1"/>
    <property type="match status" value="1"/>
</dbReference>
<dbReference type="InterPro" id="IPR017937">
    <property type="entry name" value="Thioredoxin_CS"/>
</dbReference>
<protein>
    <recommendedName>
        <fullName evidence="6">Thioredoxin</fullName>
    </recommendedName>
</protein>
<dbReference type="PROSITE" id="PS00194">
    <property type="entry name" value="THIOREDOXIN_1"/>
    <property type="match status" value="1"/>
</dbReference>
<comment type="similarity">
    <text evidence="1">Belongs to the thioredoxin family.</text>
</comment>
<feature type="domain" description="Thioredoxin" evidence="7">
    <location>
        <begin position="30"/>
        <end position="146"/>
    </location>
</feature>
<dbReference type="GO" id="GO:0015035">
    <property type="term" value="F:protein-disulfide reductase activity"/>
    <property type="evidence" value="ECO:0007669"/>
    <property type="project" value="UniProtKB-UniRule"/>
</dbReference>
<keyword evidence="4" id="KW-1015">Disulfide bond</keyword>
<dbReference type="InterPro" id="IPR005746">
    <property type="entry name" value="Thioredoxin"/>
</dbReference>
<evidence type="ECO:0000256" key="2">
    <source>
        <dbReference type="ARBA" id="ARBA00022448"/>
    </source>
</evidence>
<keyword evidence="5" id="KW-0676">Redox-active center</keyword>
<proteinExistence type="inferred from homology"/>
<name>A0A8J3XBE7_9ACTN</name>
<dbReference type="RefSeq" id="WP_203958724.1">
    <property type="nucleotide sequence ID" value="NZ_BOOO01000068.1"/>
</dbReference>
<evidence type="ECO:0000256" key="1">
    <source>
        <dbReference type="ARBA" id="ARBA00008987"/>
    </source>
</evidence>
<dbReference type="NCBIfam" id="TIGR01068">
    <property type="entry name" value="thioredoxin"/>
    <property type="match status" value="1"/>
</dbReference>
<evidence type="ECO:0000256" key="3">
    <source>
        <dbReference type="ARBA" id="ARBA00022982"/>
    </source>
</evidence>
<evidence type="ECO:0000313" key="9">
    <source>
        <dbReference type="Proteomes" id="UP000650628"/>
    </source>
</evidence>
<dbReference type="InterPro" id="IPR036249">
    <property type="entry name" value="Thioredoxin-like_sf"/>
</dbReference>
<dbReference type="Proteomes" id="UP000650628">
    <property type="component" value="Unassembled WGS sequence"/>
</dbReference>
<reference evidence="8 9" key="1">
    <citation type="submission" date="2021-01" db="EMBL/GenBank/DDBJ databases">
        <title>Whole genome shotgun sequence of Planotetraspora mira NBRC 15435.</title>
        <authorList>
            <person name="Komaki H."/>
            <person name="Tamura T."/>
        </authorList>
    </citation>
    <scope>NUCLEOTIDE SEQUENCE [LARGE SCALE GENOMIC DNA]</scope>
    <source>
        <strain evidence="8 9">NBRC 15435</strain>
    </source>
</reference>
<dbReference type="PANTHER" id="PTHR45663:SF11">
    <property type="entry name" value="GEO12009P1"/>
    <property type="match status" value="1"/>
</dbReference>
<evidence type="ECO:0000313" key="8">
    <source>
        <dbReference type="EMBL" id="GII34955.1"/>
    </source>
</evidence>
<dbReference type="AlphaFoldDB" id="A0A8J3XBE7"/>
<gene>
    <name evidence="8" type="ORF">Pmi06nite_83970</name>
</gene>
<accession>A0A8J3XBE7</accession>
<evidence type="ECO:0000256" key="6">
    <source>
        <dbReference type="NCBIfam" id="TIGR01068"/>
    </source>
</evidence>
<organism evidence="8 9">
    <name type="scientific">Planotetraspora mira</name>
    <dbReference type="NCBI Taxonomy" id="58121"/>
    <lineage>
        <taxon>Bacteria</taxon>
        <taxon>Bacillati</taxon>
        <taxon>Actinomycetota</taxon>
        <taxon>Actinomycetes</taxon>
        <taxon>Streptosporangiales</taxon>
        <taxon>Streptosporangiaceae</taxon>
        <taxon>Planotetraspora</taxon>
    </lineage>
</organism>
<sequence>MRSQAKDAGVVRCSKCGRKNRLPSAASGIPRCGDCHQSLPWVTEAGDDDFSDVVEAARMPVVVDFWAPWCAPCRLVSPALEQVAADLAGRLKLVKVNVDEAPRLSERFAVQAIPTLVVIDQGRVVTRRAGAAPAPDLRGWVEHALAS</sequence>
<dbReference type="FunFam" id="3.40.30.10:FF:000001">
    <property type="entry name" value="Thioredoxin"/>
    <property type="match status" value="1"/>
</dbReference>
<dbReference type="SUPFAM" id="SSF52833">
    <property type="entry name" value="Thioredoxin-like"/>
    <property type="match status" value="1"/>
</dbReference>
<dbReference type="Pfam" id="PF00085">
    <property type="entry name" value="Thioredoxin"/>
    <property type="match status" value="1"/>
</dbReference>
<dbReference type="Gene3D" id="3.40.30.10">
    <property type="entry name" value="Glutaredoxin"/>
    <property type="match status" value="1"/>
</dbReference>
<dbReference type="CDD" id="cd02947">
    <property type="entry name" value="TRX_family"/>
    <property type="match status" value="1"/>
</dbReference>
<dbReference type="GO" id="GO:0005737">
    <property type="term" value="C:cytoplasm"/>
    <property type="evidence" value="ECO:0007669"/>
    <property type="project" value="TreeGrafter"/>
</dbReference>
<comment type="caution">
    <text evidence="8">The sequence shown here is derived from an EMBL/GenBank/DDBJ whole genome shotgun (WGS) entry which is preliminary data.</text>
</comment>
<evidence type="ECO:0000256" key="4">
    <source>
        <dbReference type="ARBA" id="ARBA00023157"/>
    </source>
</evidence>
<keyword evidence="9" id="KW-1185">Reference proteome</keyword>
<evidence type="ECO:0000259" key="7">
    <source>
        <dbReference type="PROSITE" id="PS51352"/>
    </source>
</evidence>
<dbReference type="InterPro" id="IPR013766">
    <property type="entry name" value="Thioredoxin_domain"/>
</dbReference>
<evidence type="ECO:0000256" key="5">
    <source>
        <dbReference type="ARBA" id="ARBA00023284"/>
    </source>
</evidence>
<dbReference type="PRINTS" id="PR00421">
    <property type="entry name" value="THIOREDOXIN"/>
</dbReference>
<keyword evidence="2" id="KW-0813">Transport</keyword>
<dbReference type="Gene3D" id="2.30.30.380">
    <property type="entry name" value="Zn-finger domain of Sec23/24"/>
    <property type="match status" value="1"/>
</dbReference>